<dbReference type="PANTHER" id="PTHR48020">
    <property type="entry name" value="PROTON MYO-INOSITOL COTRANSPORTER"/>
    <property type="match status" value="1"/>
</dbReference>
<sequence>MSDLPRVRRPHPDANAEPGAIGPNVVFVAAAAAMGGFLFGYDSSVINGAVTGIQSDFGVSSATMGFIVAAALPGAAAGALTAGWLADRYGRTRVMQLSALLFAISGLGSMFAFGDADLTVWRFVGGIAIGAASVVAPAYIAEVAPPAYRGRLASFQQLAIVLGIALSAVVNYLINMAAGGSNDADLHGLSAWRWMLGAEVVPALVYGAMAFLIPESPRYLIANGQEDQARKVLADVENDDPAHLDQRVHEIRSAMAGEVRSGPKDLLSHSRGVLLPIVWIGIGVSALQQLVGINVIFYYSSLLWQQVGIDTSNSLLVSMISSVINIVGTVIAMSLVDRVGRKPLLLIGSTGMAVTLGVCAWMFAYVGGTQDHPSMPEVPGTVALVSANLYVLFYALSWGVVVWVLLGEMFPNRIRAIALSVAASAQWLANWLITVSFPSLSAWSLTGAYGLYALAAVVSIPFVRHLVRETKGRTLESMG</sequence>
<dbReference type="NCBIfam" id="TIGR00879">
    <property type="entry name" value="SP"/>
    <property type="match status" value="1"/>
</dbReference>
<dbReference type="Pfam" id="PF00083">
    <property type="entry name" value="Sugar_tr"/>
    <property type="match status" value="1"/>
</dbReference>
<keyword evidence="5 9" id="KW-0812">Transmembrane</keyword>
<dbReference type="InterPro" id="IPR003663">
    <property type="entry name" value="Sugar/inositol_transpt"/>
</dbReference>
<evidence type="ECO:0000256" key="5">
    <source>
        <dbReference type="ARBA" id="ARBA00022692"/>
    </source>
</evidence>
<keyword evidence="12" id="KW-1185">Reference proteome</keyword>
<dbReference type="PROSITE" id="PS00217">
    <property type="entry name" value="SUGAR_TRANSPORT_2"/>
    <property type="match status" value="1"/>
</dbReference>
<feature type="transmembrane region" description="Helical" evidence="9">
    <location>
        <begin position="120"/>
        <end position="140"/>
    </location>
</feature>
<evidence type="ECO:0000259" key="10">
    <source>
        <dbReference type="PROSITE" id="PS50850"/>
    </source>
</evidence>
<feature type="transmembrane region" description="Helical" evidence="9">
    <location>
        <begin position="387"/>
        <end position="406"/>
    </location>
</feature>
<dbReference type="InterPro" id="IPR047984">
    <property type="entry name" value="XylE-like"/>
</dbReference>
<feature type="domain" description="Major facilitator superfamily (MFS) profile" evidence="10">
    <location>
        <begin position="28"/>
        <end position="471"/>
    </location>
</feature>
<dbReference type="PROSITE" id="PS50850">
    <property type="entry name" value="MFS"/>
    <property type="match status" value="1"/>
</dbReference>
<dbReference type="InterPro" id="IPR020846">
    <property type="entry name" value="MFS_dom"/>
</dbReference>
<dbReference type="InterPro" id="IPR050814">
    <property type="entry name" value="Myo-inositol_Transporter"/>
</dbReference>
<evidence type="ECO:0000256" key="6">
    <source>
        <dbReference type="ARBA" id="ARBA00022989"/>
    </source>
</evidence>
<name>A0ABS4QRN4_9NOCA</name>
<keyword evidence="3 8" id="KW-0813">Transport</keyword>
<reference evidence="11 12" key="1">
    <citation type="submission" date="2021-03" db="EMBL/GenBank/DDBJ databases">
        <title>Sequencing the genomes of 1000 actinobacteria strains.</title>
        <authorList>
            <person name="Klenk H.-P."/>
        </authorList>
    </citation>
    <scope>NUCLEOTIDE SEQUENCE [LARGE SCALE GENOMIC DNA]</scope>
    <source>
        <strain evidence="11 12">DSM 45516</strain>
    </source>
</reference>
<evidence type="ECO:0000313" key="12">
    <source>
        <dbReference type="Proteomes" id="UP001519325"/>
    </source>
</evidence>
<evidence type="ECO:0000256" key="8">
    <source>
        <dbReference type="RuleBase" id="RU003346"/>
    </source>
</evidence>
<evidence type="ECO:0000256" key="3">
    <source>
        <dbReference type="ARBA" id="ARBA00022448"/>
    </source>
</evidence>
<evidence type="ECO:0000313" key="11">
    <source>
        <dbReference type="EMBL" id="MBP2194344.1"/>
    </source>
</evidence>
<feature type="transmembrane region" description="Helical" evidence="9">
    <location>
        <begin position="418"/>
        <end position="437"/>
    </location>
</feature>
<evidence type="ECO:0000256" key="2">
    <source>
        <dbReference type="ARBA" id="ARBA00010992"/>
    </source>
</evidence>
<dbReference type="SUPFAM" id="SSF103473">
    <property type="entry name" value="MFS general substrate transporter"/>
    <property type="match status" value="1"/>
</dbReference>
<comment type="subcellular location">
    <subcellularLocation>
        <location evidence="1">Cell membrane</location>
        <topology evidence="1">Multi-pass membrane protein</topology>
    </subcellularLocation>
</comment>
<protein>
    <submittedName>
        <fullName evidence="11">SP family sugar:H+ symporter-like MFS transporter</fullName>
    </submittedName>
</protein>
<feature type="transmembrane region" description="Helical" evidence="9">
    <location>
        <begin position="449"/>
        <end position="467"/>
    </location>
</feature>
<dbReference type="CDD" id="cd17359">
    <property type="entry name" value="MFS_XylE_like"/>
    <property type="match status" value="1"/>
</dbReference>
<dbReference type="InterPro" id="IPR005828">
    <property type="entry name" value="MFS_sugar_transport-like"/>
</dbReference>
<feature type="transmembrane region" description="Helical" evidence="9">
    <location>
        <begin position="315"/>
        <end position="336"/>
    </location>
</feature>
<keyword evidence="7 9" id="KW-0472">Membrane</keyword>
<feature type="transmembrane region" description="Helical" evidence="9">
    <location>
        <begin position="343"/>
        <end position="367"/>
    </location>
</feature>
<dbReference type="InterPro" id="IPR005829">
    <property type="entry name" value="Sugar_transporter_CS"/>
</dbReference>
<dbReference type="PRINTS" id="PR00171">
    <property type="entry name" value="SUGRTRNSPORT"/>
</dbReference>
<dbReference type="InterPro" id="IPR036259">
    <property type="entry name" value="MFS_trans_sf"/>
</dbReference>
<feature type="transmembrane region" description="Helical" evidence="9">
    <location>
        <begin position="273"/>
        <end position="299"/>
    </location>
</feature>
<feature type="transmembrane region" description="Helical" evidence="9">
    <location>
        <begin position="61"/>
        <end position="85"/>
    </location>
</feature>
<comment type="similarity">
    <text evidence="2 8">Belongs to the major facilitator superfamily. Sugar transporter (TC 2.A.1.1) family.</text>
</comment>
<evidence type="ECO:0000256" key="1">
    <source>
        <dbReference type="ARBA" id="ARBA00004651"/>
    </source>
</evidence>
<gene>
    <name evidence="11" type="ORF">BJ987_007245</name>
</gene>
<dbReference type="Gene3D" id="1.20.1250.20">
    <property type="entry name" value="MFS general substrate transporter like domains"/>
    <property type="match status" value="2"/>
</dbReference>
<evidence type="ECO:0000256" key="9">
    <source>
        <dbReference type="SAM" id="Phobius"/>
    </source>
</evidence>
<accession>A0ABS4QRN4</accession>
<dbReference type="EMBL" id="JAGGMR010000001">
    <property type="protein sequence ID" value="MBP2194344.1"/>
    <property type="molecule type" value="Genomic_DNA"/>
</dbReference>
<evidence type="ECO:0000256" key="4">
    <source>
        <dbReference type="ARBA" id="ARBA00022475"/>
    </source>
</evidence>
<proteinExistence type="inferred from homology"/>
<evidence type="ECO:0000256" key="7">
    <source>
        <dbReference type="ARBA" id="ARBA00023136"/>
    </source>
</evidence>
<dbReference type="RefSeq" id="WP_209897480.1">
    <property type="nucleotide sequence ID" value="NZ_JAGGMR010000001.1"/>
</dbReference>
<feature type="transmembrane region" description="Helical" evidence="9">
    <location>
        <begin position="97"/>
        <end position="114"/>
    </location>
</feature>
<comment type="caution">
    <text evidence="11">The sequence shown here is derived from an EMBL/GenBank/DDBJ whole genome shotgun (WGS) entry which is preliminary data.</text>
</comment>
<keyword evidence="6 9" id="KW-1133">Transmembrane helix</keyword>
<organism evidence="11 12">
    <name type="scientific">Nocardia goodfellowii</name>
    <dbReference type="NCBI Taxonomy" id="882446"/>
    <lineage>
        <taxon>Bacteria</taxon>
        <taxon>Bacillati</taxon>
        <taxon>Actinomycetota</taxon>
        <taxon>Actinomycetes</taxon>
        <taxon>Mycobacteriales</taxon>
        <taxon>Nocardiaceae</taxon>
        <taxon>Nocardia</taxon>
    </lineage>
</organism>
<dbReference type="Proteomes" id="UP001519325">
    <property type="component" value="Unassembled WGS sequence"/>
</dbReference>
<feature type="transmembrane region" description="Helical" evidence="9">
    <location>
        <begin position="194"/>
        <end position="213"/>
    </location>
</feature>
<feature type="transmembrane region" description="Helical" evidence="9">
    <location>
        <begin position="152"/>
        <end position="174"/>
    </location>
</feature>
<feature type="transmembrane region" description="Helical" evidence="9">
    <location>
        <begin position="21"/>
        <end position="41"/>
    </location>
</feature>
<keyword evidence="4" id="KW-1003">Cell membrane</keyword>
<dbReference type="PANTHER" id="PTHR48020:SF12">
    <property type="entry name" value="PROTON MYO-INOSITOL COTRANSPORTER"/>
    <property type="match status" value="1"/>
</dbReference>